<sequence>MLQRSACGQDVREMHWSLPFRESPCNYKQHLPSCNEERHGFQGGRLLLVFDQITSMIKRVAQLLAIGPNRRNFSSCGCRTSEKHKALYKRKHLKSSFPLNFVGG</sequence>
<accession>A0ABQ7GND8</accession>
<organism evidence="1 2">
    <name type="scientific">Dunaliella salina</name>
    <name type="common">Green alga</name>
    <name type="synonym">Protococcus salinus</name>
    <dbReference type="NCBI Taxonomy" id="3046"/>
    <lineage>
        <taxon>Eukaryota</taxon>
        <taxon>Viridiplantae</taxon>
        <taxon>Chlorophyta</taxon>
        <taxon>core chlorophytes</taxon>
        <taxon>Chlorophyceae</taxon>
        <taxon>CS clade</taxon>
        <taxon>Chlamydomonadales</taxon>
        <taxon>Dunaliellaceae</taxon>
        <taxon>Dunaliella</taxon>
    </lineage>
</organism>
<reference evidence="1" key="1">
    <citation type="submission" date="2017-08" db="EMBL/GenBank/DDBJ databases">
        <authorList>
            <person name="Polle J.E."/>
            <person name="Barry K."/>
            <person name="Cushman J."/>
            <person name="Schmutz J."/>
            <person name="Tran D."/>
            <person name="Hathwaick L.T."/>
            <person name="Yim W.C."/>
            <person name="Jenkins J."/>
            <person name="Mckie-Krisberg Z.M."/>
            <person name="Prochnik S."/>
            <person name="Lindquist E."/>
            <person name="Dockter R.B."/>
            <person name="Adam C."/>
            <person name="Molina H."/>
            <person name="Bunkerborg J."/>
            <person name="Jin E."/>
            <person name="Buchheim M."/>
            <person name="Magnuson J."/>
        </authorList>
    </citation>
    <scope>NUCLEOTIDE SEQUENCE</scope>
    <source>
        <strain evidence="1">CCAP 19/18</strain>
    </source>
</reference>
<evidence type="ECO:0000313" key="2">
    <source>
        <dbReference type="Proteomes" id="UP000815325"/>
    </source>
</evidence>
<dbReference type="Proteomes" id="UP000815325">
    <property type="component" value="Unassembled WGS sequence"/>
</dbReference>
<gene>
    <name evidence="1" type="ORF">DUNSADRAFT_6383</name>
</gene>
<evidence type="ECO:0008006" key="3">
    <source>
        <dbReference type="Google" id="ProtNLM"/>
    </source>
</evidence>
<proteinExistence type="predicted"/>
<protein>
    <recommendedName>
        <fullName evidence="3">Encoded protein</fullName>
    </recommendedName>
</protein>
<dbReference type="EMBL" id="MU069674">
    <property type="protein sequence ID" value="KAF5836130.1"/>
    <property type="molecule type" value="Genomic_DNA"/>
</dbReference>
<name>A0ABQ7GND8_DUNSA</name>
<comment type="caution">
    <text evidence="1">The sequence shown here is derived from an EMBL/GenBank/DDBJ whole genome shotgun (WGS) entry which is preliminary data.</text>
</comment>
<keyword evidence="2" id="KW-1185">Reference proteome</keyword>
<evidence type="ECO:0000313" key="1">
    <source>
        <dbReference type="EMBL" id="KAF5836130.1"/>
    </source>
</evidence>